<reference evidence="2" key="1">
    <citation type="submission" date="2020-07" db="EMBL/GenBank/DDBJ databases">
        <title>Clarias magur genome sequencing, assembly and annotation.</title>
        <authorList>
            <person name="Kushwaha B."/>
            <person name="Kumar R."/>
            <person name="Das P."/>
            <person name="Joshi C.G."/>
            <person name="Kumar D."/>
            <person name="Nagpure N.S."/>
            <person name="Pandey M."/>
            <person name="Agarwal S."/>
            <person name="Srivastava S."/>
            <person name="Singh M."/>
            <person name="Sahoo L."/>
            <person name="Jayasankar P."/>
            <person name="Meher P.K."/>
            <person name="Koringa P.G."/>
            <person name="Iquebal M.A."/>
            <person name="Das S.P."/>
            <person name="Bit A."/>
            <person name="Patnaik S."/>
            <person name="Patel N."/>
            <person name="Shah T.M."/>
            <person name="Hinsu A."/>
            <person name="Jena J.K."/>
        </authorList>
    </citation>
    <scope>NUCLEOTIDE SEQUENCE</scope>
    <source>
        <strain evidence="2">CIFAMagur01</strain>
        <tissue evidence="2">Testis</tissue>
    </source>
</reference>
<feature type="region of interest" description="Disordered" evidence="1">
    <location>
        <begin position="17"/>
        <end position="38"/>
    </location>
</feature>
<evidence type="ECO:0000313" key="2">
    <source>
        <dbReference type="EMBL" id="KAF5900801.1"/>
    </source>
</evidence>
<keyword evidence="3" id="KW-1185">Reference proteome</keyword>
<feature type="non-terminal residue" evidence="2">
    <location>
        <position position="74"/>
    </location>
</feature>
<organism evidence="2 3">
    <name type="scientific">Clarias magur</name>
    <name type="common">Asian catfish</name>
    <name type="synonym">Macropteronotus magur</name>
    <dbReference type="NCBI Taxonomy" id="1594786"/>
    <lineage>
        <taxon>Eukaryota</taxon>
        <taxon>Metazoa</taxon>
        <taxon>Chordata</taxon>
        <taxon>Craniata</taxon>
        <taxon>Vertebrata</taxon>
        <taxon>Euteleostomi</taxon>
        <taxon>Actinopterygii</taxon>
        <taxon>Neopterygii</taxon>
        <taxon>Teleostei</taxon>
        <taxon>Ostariophysi</taxon>
        <taxon>Siluriformes</taxon>
        <taxon>Clariidae</taxon>
        <taxon>Clarias</taxon>
    </lineage>
</organism>
<sequence length="74" mass="8238">VLNTHGLECICSHGQRDHDAYRPAMPRSAQTGPRRRPAGSALLLQPEHRQLGAHLPTWRLRSGGALHQGCQRVR</sequence>
<gene>
    <name evidence="2" type="primary">rmlD</name>
    <name evidence="2" type="ORF">DAT39_009457</name>
</gene>
<evidence type="ECO:0000256" key="1">
    <source>
        <dbReference type="SAM" id="MobiDB-lite"/>
    </source>
</evidence>
<accession>A0A8J4U844</accession>
<protein>
    <submittedName>
        <fullName evidence="2">dTDP-4-dehydrorhamnose reductase</fullName>
    </submittedName>
</protein>
<dbReference type="EMBL" id="QNUK01000126">
    <property type="protein sequence ID" value="KAF5900801.1"/>
    <property type="molecule type" value="Genomic_DNA"/>
</dbReference>
<comment type="caution">
    <text evidence="2">The sequence shown here is derived from an EMBL/GenBank/DDBJ whole genome shotgun (WGS) entry which is preliminary data.</text>
</comment>
<dbReference type="AlphaFoldDB" id="A0A8J4U844"/>
<evidence type="ECO:0000313" key="3">
    <source>
        <dbReference type="Proteomes" id="UP000727407"/>
    </source>
</evidence>
<feature type="non-terminal residue" evidence="2">
    <location>
        <position position="1"/>
    </location>
</feature>
<name>A0A8J4U844_CLAMG</name>
<proteinExistence type="predicted"/>
<dbReference type="Proteomes" id="UP000727407">
    <property type="component" value="Unassembled WGS sequence"/>
</dbReference>